<name>A0ABS4K335_9CLOT</name>
<keyword evidence="3" id="KW-1185">Reference proteome</keyword>
<evidence type="ECO:0000313" key="3">
    <source>
        <dbReference type="Proteomes" id="UP001519308"/>
    </source>
</evidence>
<feature type="region of interest" description="Disordered" evidence="1">
    <location>
        <begin position="1"/>
        <end position="48"/>
    </location>
</feature>
<evidence type="ECO:0000256" key="1">
    <source>
        <dbReference type="SAM" id="MobiDB-lite"/>
    </source>
</evidence>
<comment type="caution">
    <text evidence="2">The sequence shown here is derived from an EMBL/GenBank/DDBJ whole genome shotgun (WGS) entry which is preliminary data.</text>
</comment>
<organism evidence="2 3">
    <name type="scientific">Clostridium punense</name>
    <dbReference type="NCBI Taxonomy" id="1054297"/>
    <lineage>
        <taxon>Bacteria</taxon>
        <taxon>Bacillati</taxon>
        <taxon>Bacillota</taxon>
        <taxon>Clostridia</taxon>
        <taxon>Eubacteriales</taxon>
        <taxon>Clostridiaceae</taxon>
        <taxon>Clostridium</taxon>
    </lineage>
</organism>
<sequence length="48" mass="5750">MAEYNKQHKENQAMQKGERRQRLHKNQNNRGDEKIKPRYDELDGNPVG</sequence>
<dbReference type="EMBL" id="JAGGLL010000014">
    <property type="protein sequence ID" value="MBP2022196.1"/>
    <property type="molecule type" value="Genomic_DNA"/>
</dbReference>
<protein>
    <submittedName>
        <fullName evidence="2">Uncharacterized protein</fullName>
    </submittedName>
</protein>
<feature type="compositionally biased region" description="Basic and acidic residues" evidence="1">
    <location>
        <begin position="30"/>
        <end position="41"/>
    </location>
</feature>
<gene>
    <name evidence="2" type="ORF">J2Z44_001997</name>
</gene>
<feature type="compositionally biased region" description="Basic and acidic residues" evidence="1">
    <location>
        <begin position="1"/>
        <end position="20"/>
    </location>
</feature>
<dbReference type="RefSeq" id="WP_021282798.1">
    <property type="nucleotide sequence ID" value="NZ_JAGGLL010000014.1"/>
</dbReference>
<proteinExistence type="predicted"/>
<evidence type="ECO:0000313" key="2">
    <source>
        <dbReference type="EMBL" id="MBP2022196.1"/>
    </source>
</evidence>
<dbReference type="Proteomes" id="UP001519308">
    <property type="component" value="Unassembled WGS sequence"/>
</dbReference>
<reference evidence="2 3" key="1">
    <citation type="submission" date="2021-03" db="EMBL/GenBank/DDBJ databases">
        <title>Genomic Encyclopedia of Type Strains, Phase IV (KMG-IV): sequencing the most valuable type-strain genomes for metagenomic binning, comparative biology and taxonomic classification.</title>
        <authorList>
            <person name="Goeker M."/>
        </authorList>
    </citation>
    <scope>NUCLEOTIDE SEQUENCE [LARGE SCALE GENOMIC DNA]</scope>
    <source>
        <strain evidence="2 3">DSM 28650</strain>
    </source>
</reference>
<dbReference type="NCBIfam" id="NF040919">
    <property type="entry name" value="Clostri_philic"/>
    <property type="match status" value="1"/>
</dbReference>
<accession>A0ABS4K335</accession>